<evidence type="ECO:0000313" key="2">
    <source>
        <dbReference type="EMBL" id="SFW86747.1"/>
    </source>
</evidence>
<sequence length="361" mass="40064">MTVYLTPGELIDPCPAPAPTVCMSSPCRPLPDAPGTARLAHRHGVPRHPGAGHEYPRDRRTPAGRPTCRPRHRPGRRRDRRKPRSAAAAAAGRDRRARDRPAARRAHRHRPLLGPAHPPPAPPDATTAALHPPRHRHRPTDRPRLRSPGPAGRRRADTDLGPALHRHRRDPASQHWAASPAESCRTWFVASTRPTESSPTPPPRPATANSSMTSRPSLSRLRWPTTPSTGRFSCRRPRPATGRAAVDGSLPRQHRAGGSCSAGHLDRGQRPPPRRPPPHRLRPRPRPRSARRRDRRIAVPAPRRRRGRRTAAGRDRRQGRRRALLADADTQPGHGVLRIATSSATLRPCLSRRATTARRFD</sequence>
<reference evidence="3" key="1">
    <citation type="submission" date="2016-11" db="EMBL/GenBank/DDBJ databases">
        <authorList>
            <person name="Varghese N."/>
            <person name="Submissions S."/>
        </authorList>
    </citation>
    <scope>NUCLEOTIDE SEQUENCE [LARGE SCALE GENOMIC DNA]</scope>
    <source>
        <strain evidence="3">DSM 44671</strain>
    </source>
</reference>
<feature type="compositionally biased region" description="Basic residues" evidence="1">
    <location>
        <begin position="68"/>
        <end position="84"/>
    </location>
</feature>
<accession>A0A1K1SQZ8</accession>
<dbReference type="Proteomes" id="UP000182740">
    <property type="component" value="Unassembled WGS sequence"/>
</dbReference>
<proteinExistence type="predicted"/>
<organism evidence="2 3">
    <name type="scientific">Amycolatopsis australiensis</name>
    <dbReference type="NCBI Taxonomy" id="546364"/>
    <lineage>
        <taxon>Bacteria</taxon>
        <taxon>Bacillati</taxon>
        <taxon>Actinomycetota</taxon>
        <taxon>Actinomycetes</taxon>
        <taxon>Pseudonocardiales</taxon>
        <taxon>Pseudonocardiaceae</taxon>
        <taxon>Amycolatopsis</taxon>
    </lineage>
</organism>
<gene>
    <name evidence="2" type="ORF">SAMN04489730_6493</name>
</gene>
<protein>
    <submittedName>
        <fullName evidence="2">Uncharacterized protein</fullName>
    </submittedName>
</protein>
<feature type="compositionally biased region" description="Basic and acidic residues" evidence="1">
    <location>
        <begin position="92"/>
        <end position="102"/>
    </location>
</feature>
<feature type="compositionally biased region" description="Basic residues" evidence="1">
    <location>
        <begin position="302"/>
        <end position="323"/>
    </location>
</feature>
<name>A0A1K1SQZ8_9PSEU</name>
<feature type="compositionally biased region" description="Basic residues" evidence="1">
    <location>
        <begin position="272"/>
        <end position="295"/>
    </location>
</feature>
<keyword evidence="3" id="KW-1185">Reference proteome</keyword>
<dbReference type="AlphaFoldDB" id="A0A1K1SQZ8"/>
<evidence type="ECO:0000256" key="1">
    <source>
        <dbReference type="SAM" id="MobiDB-lite"/>
    </source>
</evidence>
<feature type="region of interest" description="Disordered" evidence="1">
    <location>
        <begin position="14"/>
        <end position="335"/>
    </location>
</feature>
<evidence type="ECO:0000313" key="3">
    <source>
        <dbReference type="Proteomes" id="UP000182740"/>
    </source>
</evidence>
<dbReference type="EMBL" id="FPJG01000006">
    <property type="protein sequence ID" value="SFW86747.1"/>
    <property type="molecule type" value="Genomic_DNA"/>
</dbReference>